<evidence type="ECO:0000256" key="10">
    <source>
        <dbReference type="ARBA" id="ARBA00023069"/>
    </source>
</evidence>
<evidence type="ECO:0000256" key="1">
    <source>
        <dbReference type="ARBA" id="ARBA00003843"/>
    </source>
</evidence>
<keyword evidence="7" id="KW-0963">Cytoplasm</keyword>
<dbReference type="Gene3D" id="2.30.30.190">
    <property type="entry name" value="CAP Gly-rich-like domain"/>
    <property type="match status" value="1"/>
</dbReference>
<dbReference type="FunFam" id="2.30.30.190:FF:000016">
    <property type="entry name" value="Tubulin-folding cofactor E"/>
    <property type="match status" value="1"/>
</dbReference>
<dbReference type="InterPro" id="IPR029071">
    <property type="entry name" value="Ubiquitin-like_domsf"/>
</dbReference>
<name>A0A834XV53_APHGI</name>
<dbReference type="PROSITE" id="PS50245">
    <property type="entry name" value="CAP_GLY_2"/>
    <property type="match status" value="1"/>
</dbReference>
<evidence type="ECO:0000256" key="3">
    <source>
        <dbReference type="ARBA" id="ARBA00004496"/>
    </source>
</evidence>
<evidence type="ECO:0000256" key="12">
    <source>
        <dbReference type="ARBA" id="ARBA00023273"/>
    </source>
</evidence>
<evidence type="ECO:0000256" key="7">
    <source>
        <dbReference type="ARBA" id="ARBA00022490"/>
    </source>
</evidence>
<evidence type="ECO:0000256" key="13">
    <source>
        <dbReference type="ARBA" id="ARBA00024433"/>
    </source>
</evidence>
<feature type="domain" description="CAP-Gly" evidence="16">
    <location>
        <begin position="32"/>
        <end position="76"/>
    </location>
</feature>
<gene>
    <name evidence="17" type="ORF">HCN44_005894</name>
</gene>
<evidence type="ECO:0000256" key="5">
    <source>
        <dbReference type="ARBA" id="ARBA00006453"/>
    </source>
</evidence>
<dbReference type="InterPro" id="IPR001611">
    <property type="entry name" value="Leu-rich_rpt"/>
</dbReference>
<evidence type="ECO:0000313" key="18">
    <source>
        <dbReference type="Proteomes" id="UP000639338"/>
    </source>
</evidence>
<keyword evidence="12" id="KW-0966">Cell projection</keyword>
<proteinExistence type="inferred from homology"/>
<evidence type="ECO:0000256" key="4">
    <source>
        <dbReference type="ARBA" id="ARBA00006286"/>
    </source>
</evidence>
<accession>A0A834XV53</accession>
<dbReference type="GO" id="GO:0005929">
    <property type="term" value="C:cilium"/>
    <property type="evidence" value="ECO:0007669"/>
    <property type="project" value="UniProtKB-SubCell"/>
</dbReference>
<evidence type="ECO:0000259" key="16">
    <source>
        <dbReference type="PROSITE" id="PS50245"/>
    </source>
</evidence>
<evidence type="ECO:0000256" key="11">
    <source>
        <dbReference type="ARBA" id="ARBA00023186"/>
    </source>
</evidence>
<dbReference type="SUPFAM" id="SSF54236">
    <property type="entry name" value="Ubiquitin-like"/>
    <property type="match status" value="1"/>
</dbReference>
<comment type="similarity">
    <text evidence="5">Belongs to the DNAAF1 family.</text>
</comment>
<dbReference type="InterPro" id="IPR000938">
    <property type="entry name" value="CAP-Gly_domain"/>
</dbReference>
<dbReference type="InterPro" id="IPR050576">
    <property type="entry name" value="Cilia_flagella_integrity"/>
</dbReference>
<comment type="subunit">
    <text evidence="14">Supercomplex made of cofactors A to E. Cofactors A and D function by capturing and stabilizing tubulin in a quasi-native conformation. Cofactor E binds to the cofactor D-tubulin complex; interaction with cofactor C then causes the release of tubulin polypeptides that are committed to the native state.</text>
</comment>
<dbReference type="Pfam" id="PF01302">
    <property type="entry name" value="CAP_GLY"/>
    <property type="match status" value="1"/>
</dbReference>
<dbReference type="PANTHER" id="PTHR45973">
    <property type="entry name" value="PROTEIN PHOSPHATASE 1 REGULATORY SUBUNIT SDS22-RELATED"/>
    <property type="match status" value="1"/>
</dbReference>
<dbReference type="SMART" id="SM01052">
    <property type="entry name" value="CAP_GLY"/>
    <property type="match status" value="1"/>
</dbReference>
<dbReference type="InterPro" id="IPR032675">
    <property type="entry name" value="LRR_dom_sf"/>
</dbReference>
<dbReference type="PROSITE" id="PS51450">
    <property type="entry name" value="LRR"/>
    <property type="match status" value="1"/>
</dbReference>
<protein>
    <recommendedName>
        <fullName evidence="13">Dynein axonemal assembly factor 1 homolog</fullName>
    </recommendedName>
    <alternativeName>
        <fullName evidence="15">Tubulin-folding cofactor E</fullName>
    </alternativeName>
    <alternativeName>
        <fullName evidence="6">Tubulin-specific chaperone E</fullName>
    </alternativeName>
</protein>
<organism evidence="17 18">
    <name type="scientific">Aphidius gifuensis</name>
    <name type="common">Parasitoid wasp</name>
    <dbReference type="NCBI Taxonomy" id="684658"/>
    <lineage>
        <taxon>Eukaryota</taxon>
        <taxon>Metazoa</taxon>
        <taxon>Ecdysozoa</taxon>
        <taxon>Arthropoda</taxon>
        <taxon>Hexapoda</taxon>
        <taxon>Insecta</taxon>
        <taxon>Pterygota</taxon>
        <taxon>Neoptera</taxon>
        <taxon>Endopterygota</taxon>
        <taxon>Hymenoptera</taxon>
        <taxon>Apocrita</taxon>
        <taxon>Ichneumonoidea</taxon>
        <taxon>Braconidae</taxon>
        <taxon>Aphidiinae</taxon>
        <taxon>Aphidius</taxon>
    </lineage>
</organism>
<comment type="subcellular location">
    <subcellularLocation>
        <location evidence="2">Cell projection</location>
        <location evidence="2">Cilium</location>
    </subcellularLocation>
    <subcellularLocation>
        <location evidence="3">Cytoplasm</location>
    </subcellularLocation>
</comment>
<comment type="caution">
    <text evidence="17">The sequence shown here is derived from an EMBL/GenBank/DDBJ whole genome shotgun (WGS) entry which is preliminary data.</text>
</comment>
<keyword evidence="11" id="KW-0143">Chaperone</keyword>
<keyword evidence="10" id="KW-0969">Cilium</keyword>
<keyword evidence="9" id="KW-0677">Repeat</keyword>
<keyword evidence="8" id="KW-0433">Leucine-rich repeat</keyword>
<evidence type="ECO:0000256" key="15">
    <source>
        <dbReference type="ARBA" id="ARBA00030180"/>
    </source>
</evidence>
<sequence length="535" mass="61447">MVEDVQSVGVQDVKTGQRIECDGQRGTICYVGPVDGTNGTWLGIDWDNPTRGKHNGTYNNKLYFKTRHSTSGSFVRPGKINTGISCPTAIKNRYGFIDDELAGVDKDNITSLRKEINAPFLEMVGFSKVNKKQSTFDRLKIVWLREQCVSSYGNDKELEELCPNIFELDLSKNLFNSWETIANICTQLKKLERLNVSENTLGTKIDLIEMKNSFLNVKNLTISRMDYDWRDIQLVTSIFPSLKTLSVPFNKIDFLEKPISDTSLEKIVDLTLEGNSISSWNEVLKLGHLSCLENLNVNSNKIEKIRFTTLDDKMKTDEFSGLRNLHLSNNLISDWQSISELEKLKNLEELRFRDNPVLTDIAFDTVRQLIIAKISELKILNGTEIHNDERKGAEYDYLKLYANEWLNIEKNKLDNLKIEFVNEHPRYPVLVGKYGSPERTNLNTPVEMESNVITVEFVCMNEQTTQKSTKRKLMKDMDVQKLTGLAQKLFQTGRKVPKLSFVQPNLSKEEIPLDMPLQQLCYYSIQNGDRVLVRW</sequence>
<reference evidence="17 18" key="1">
    <citation type="submission" date="2020-08" db="EMBL/GenBank/DDBJ databases">
        <title>Aphidius gifuensis genome sequencing and assembly.</title>
        <authorList>
            <person name="Du Z."/>
        </authorList>
    </citation>
    <scope>NUCLEOTIDE SEQUENCE [LARGE SCALE GENOMIC DNA]</scope>
    <source>
        <strain evidence="17">YNYX2018</strain>
        <tissue evidence="17">Adults</tissue>
    </source>
</reference>
<dbReference type="Gene3D" id="3.80.10.10">
    <property type="entry name" value="Ribonuclease Inhibitor"/>
    <property type="match status" value="3"/>
</dbReference>
<dbReference type="InterPro" id="IPR044079">
    <property type="entry name" value="Ubl_TBCE"/>
</dbReference>
<evidence type="ECO:0000256" key="14">
    <source>
        <dbReference type="ARBA" id="ARBA00026055"/>
    </source>
</evidence>
<dbReference type="Gene3D" id="3.10.20.90">
    <property type="entry name" value="Phosphatidylinositol 3-kinase Catalytic Subunit, Chain A, domain 1"/>
    <property type="match status" value="1"/>
</dbReference>
<evidence type="ECO:0000256" key="6">
    <source>
        <dbReference type="ARBA" id="ARBA00015004"/>
    </source>
</evidence>
<dbReference type="EMBL" id="JACMRX010000003">
    <property type="protein sequence ID" value="KAF7993113.1"/>
    <property type="molecule type" value="Genomic_DNA"/>
</dbReference>
<evidence type="ECO:0000256" key="9">
    <source>
        <dbReference type="ARBA" id="ARBA00022737"/>
    </source>
</evidence>
<dbReference type="GO" id="GO:0005737">
    <property type="term" value="C:cytoplasm"/>
    <property type="evidence" value="ECO:0007669"/>
    <property type="project" value="UniProtKB-SubCell"/>
</dbReference>
<evidence type="ECO:0000256" key="8">
    <source>
        <dbReference type="ARBA" id="ARBA00022614"/>
    </source>
</evidence>
<comment type="function">
    <text evidence="1">Cilium-specific protein required for cilia structures.</text>
</comment>
<dbReference type="InterPro" id="IPR036859">
    <property type="entry name" value="CAP-Gly_dom_sf"/>
</dbReference>
<keyword evidence="18" id="KW-1185">Reference proteome</keyword>
<dbReference type="InterPro" id="IPR025875">
    <property type="entry name" value="Leu-rich_rpt_4"/>
</dbReference>
<dbReference type="OrthoDB" id="5273213at2759"/>
<dbReference type="PANTHER" id="PTHR45973:SF9">
    <property type="entry name" value="LEUCINE-RICH REPEAT-CONTAINING PROTEIN 46"/>
    <property type="match status" value="1"/>
</dbReference>
<dbReference type="SUPFAM" id="SSF74924">
    <property type="entry name" value="Cap-Gly domain"/>
    <property type="match status" value="1"/>
</dbReference>
<dbReference type="SUPFAM" id="SSF52058">
    <property type="entry name" value="L domain-like"/>
    <property type="match status" value="1"/>
</dbReference>
<evidence type="ECO:0000256" key="2">
    <source>
        <dbReference type="ARBA" id="ARBA00004138"/>
    </source>
</evidence>
<dbReference type="AlphaFoldDB" id="A0A834XV53"/>
<comment type="similarity">
    <text evidence="4">Belongs to the TBCE family.</text>
</comment>
<dbReference type="CDD" id="cd17044">
    <property type="entry name" value="Ubl_TBCE"/>
    <property type="match status" value="1"/>
</dbReference>
<dbReference type="Proteomes" id="UP000639338">
    <property type="component" value="Unassembled WGS sequence"/>
</dbReference>
<evidence type="ECO:0000313" key="17">
    <source>
        <dbReference type="EMBL" id="KAF7993113.1"/>
    </source>
</evidence>
<dbReference type="Pfam" id="PF12799">
    <property type="entry name" value="LRR_4"/>
    <property type="match status" value="1"/>
</dbReference>